<evidence type="ECO:0000259" key="1">
    <source>
        <dbReference type="SMART" id="SM00953"/>
    </source>
</evidence>
<protein>
    <submittedName>
        <fullName evidence="2">HEPN-associated N-terminal domain-containing protein</fullName>
    </submittedName>
</protein>
<organism evidence="2 3">
    <name type="scientific">Streptomyces solicavernae</name>
    <dbReference type="NCBI Taxonomy" id="3043614"/>
    <lineage>
        <taxon>Bacteria</taxon>
        <taxon>Bacillati</taxon>
        <taxon>Actinomycetota</taxon>
        <taxon>Actinomycetes</taxon>
        <taxon>Kitasatosporales</taxon>
        <taxon>Streptomycetaceae</taxon>
        <taxon>Streptomyces</taxon>
    </lineage>
</organism>
<dbReference type="Pfam" id="PF08808">
    <property type="entry name" value="RES"/>
    <property type="match status" value="1"/>
</dbReference>
<dbReference type="EMBL" id="JASCIR010000001">
    <property type="protein sequence ID" value="MDI3384621.1"/>
    <property type="molecule type" value="Genomic_DNA"/>
</dbReference>
<reference evidence="2 3" key="1">
    <citation type="submission" date="2023-05" db="EMBL/GenBank/DDBJ databases">
        <title>Draft genome sequence of Streptomyces sp. B-S-A8 isolated from a cave soil in Thailand.</title>
        <authorList>
            <person name="Chamroensaksri N."/>
            <person name="Muangham S."/>
        </authorList>
    </citation>
    <scope>NUCLEOTIDE SEQUENCE [LARGE SCALE GENOMIC DNA]</scope>
    <source>
        <strain evidence="2 3">B-S-A8</strain>
    </source>
</reference>
<dbReference type="InterPro" id="IPR041206">
    <property type="entry name" value="HEPN/RES_NTD1"/>
</dbReference>
<dbReference type="Proteomes" id="UP001224661">
    <property type="component" value="Unassembled WGS sequence"/>
</dbReference>
<dbReference type="SMART" id="SM00953">
    <property type="entry name" value="RES"/>
    <property type="match status" value="1"/>
</dbReference>
<name>A0ABT6RJL2_9ACTN</name>
<feature type="domain" description="RES" evidence="1">
    <location>
        <begin position="223"/>
        <end position="376"/>
    </location>
</feature>
<dbReference type="Pfam" id="PF18870">
    <property type="entry name" value="HEPN_RES_NTD1"/>
    <property type="match status" value="1"/>
</dbReference>
<gene>
    <name evidence="2" type="ORF">QIS99_00045</name>
</gene>
<dbReference type="InterPro" id="IPR014914">
    <property type="entry name" value="RES_dom"/>
</dbReference>
<evidence type="ECO:0000313" key="2">
    <source>
        <dbReference type="EMBL" id="MDI3384621.1"/>
    </source>
</evidence>
<proteinExistence type="predicted"/>
<comment type="caution">
    <text evidence="2">The sequence shown here is derived from an EMBL/GenBank/DDBJ whole genome shotgun (WGS) entry which is preliminary data.</text>
</comment>
<dbReference type="RefSeq" id="WP_282509068.1">
    <property type="nucleotide sequence ID" value="NZ_JASCIR010000001.1"/>
</dbReference>
<sequence length="426" mass="47937">MTDAGNGPTPPDDFADSVCRRCVSDDALEALLDEAAEAGRVCSFCAGDQAADFDTFLEAFLRGLHHEFNDVDDEGVSYESREGGYQWSEITDTWDLISDEFGDVLTGDGLVEAVQRHVEDRLWARRNFIEPRRDEALMASWQDFRYAIRHKTRYVFWQRPRSRDDDLRGAGEIPPEQILQEVGELISKLGLVRRVGTSEFLWRARIHDRAERVGSAASLGTIPLSLCKQSNRMSPAGIPMFYGALSAETALKEALVRPGHTAVASVGAFTCSREIDVVDFTDLPAVPTIFHPELGSLRRPIQFLHAFVYELAQDVRPTYEEIDYVPTQVITEYLLHAWDAGRPISGLKYPSARTGTPCVVLNIPSEHCLELGSAVTDKEALHLLLHPGTVSRQPLPASRRPLRERYLHSPRRWVRQSRTDGRDDRH</sequence>
<evidence type="ECO:0000313" key="3">
    <source>
        <dbReference type="Proteomes" id="UP001224661"/>
    </source>
</evidence>
<keyword evidence="3" id="KW-1185">Reference proteome</keyword>
<accession>A0ABT6RJL2</accession>